<reference evidence="4 5" key="1">
    <citation type="journal article" date="2018" name="Evol. Lett.">
        <title>Horizontal gene cluster transfer increased hallucinogenic mushroom diversity.</title>
        <authorList>
            <person name="Reynolds H.T."/>
            <person name="Vijayakumar V."/>
            <person name="Gluck-Thaler E."/>
            <person name="Korotkin H.B."/>
            <person name="Matheny P.B."/>
            <person name="Slot J.C."/>
        </authorList>
    </citation>
    <scope>NUCLEOTIDE SEQUENCE [LARGE SCALE GENOMIC DNA]</scope>
    <source>
        <strain evidence="4 5">SRW20</strain>
    </source>
</reference>
<dbReference type="Gene3D" id="3.40.50.300">
    <property type="entry name" value="P-loop containing nucleotide triphosphate hydrolases"/>
    <property type="match status" value="1"/>
</dbReference>
<comment type="caution">
    <text evidence="4">The sequence shown here is derived from an EMBL/GenBank/DDBJ whole genome shotgun (WGS) entry which is preliminary data.</text>
</comment>
<evidence type="ECO:0000313" key="5">
    <source>
        <dbReference type="Proteomes" id="UP000284706"/>
    </source>
</evidence>
<feature type="domain" description="Nephrocystin 3-like N-terminal" evidence="3">
    <location>
        <begin position="64"/>
        <end position="214"/>
    </location>
</feature>
<keyword evidence="2" id="KW-0472">Membrane</keyword>
<keyword evidence="1" id="KW-0677">Repeat</keyword>
<dbReference type="Proteomes" id="UP000284706">
    <property type="component" value="Unassembled WGS sequence"/>
</dbReference>
<sequence length="620" mass="69585">MLTLTCFVQRLGIQEAFAGHVCLDITYDSNELACVRRAFRGEEALLQELHVWASNATPEEISFRPMAWLHGPRGTGKTAIAVAFADLLSKQGRLAASFFFKKDDMDERQVARIFVPSIAYQMLVSMPELEPFIAQAVEKNPLVFGQSIETQMEQLIVQPIEVAPLQVDPPLPKVVVIDGLNACPGMDLQDRILAMVGSAAPRIGKKVQFLVTSRERNNIDAGFILLRPVTKSFTVDHDDPRRYVEFLALMGCDSKRVEYELKWIGLDLRFYFLAWLSVLERILRRICSILMLRCNVKPQGTKAGAAWALLIKEAFEGRVILDITHDSNDLACVRRAYKVKEAFLDQLYNWASTTTHPIAWLRGNAGVGKTAVAVAFADLLSKQDRLAASFFLKRGGSNERQLVEMFVPSIAYQMLVAIPELEPLVAEAIEKNPLVFGQSVETQMKQLVVQPVQAAQLGLSVLPLIIVIDSLDACPRQDLQGRIVAVLGSAGQRTVGKVKFLVTSRGQSNIDGKIIPLRCITQSFKMDRDDVQHQDYVGSLGSTSCNWRGRRRKMMIAIFIQMGFDFLLLTYILRRLERKEEGVMIPYDTAILCFTIFPVEVHDLCRRITFARSNFKATNV</sequence>
<dbReference type="EMBL" id="NHYE01001090">
    <property type="protein sequence ID" value="PPQ98861.1"/>
    <property type="molecule type" value="Genomic_DNA"/>
</dbReference>
<proteinExistence type="predicted"/>
<evidence type="ECO:0000256" key="2">
    <source>
        <dbReference type="SAM" id="Phobius"/>
    </source>
</evidence>
<feature type="transmembrane region" description="Helical" evidence="2">
    <location>
        <begin position="554"/>
        <end position="573"/>
    </location>
</feature>
<dbReference type="PANTHER" id="PTHR10039:SF16">
    <property type="entry name" value="GPI INOSITOL-DEACYLASE"/>
    <property type="match status" value="1"/>
</dbReference>
<protein>
    <recommendedName>
        <fullName evidence="3">Nephrocystin 3-like N-terminal domain-containing protein</fullName>
    </recommendedName>
</protein>
<dbReference type="AlphaFoldDB" id="A0A409Y7E3"/>
<dbReference type="Pfam" id="PF24883">
    <property type="entry name" value="NPHP3_N"/>
    <property type="match status" value="2"/>
</dbReference>
<dbReference type="InterPro" id="IPR027417">
    <property type="entry name" value="P-loop_NTPase"/>
</dbReference>
<evidence type="ECO:0000259" key="3">
    <source>
        <dbReference type="Pfam" id="PF24883"/>
    </source>
</evidence>
<gene>
    <name evidence="4" type="ORF">CVT26_014337</name>
</gene>
<accession>A0A409Y7E3</accession>
<evidence type="ECO:0000256" key="1">
    <source>
        <dbReference type="ARBA" id="ARBA00022737"/>
    </source>
</evidence>
<dbReference type="PANTHER" id="PTHR10039">
    <property type="entry name" value="AMELOGENIN"/>
    <property type="match status" value="1"/>
</dbReference>
<feature type="domain" description="Nephrocystin 3-like N-terminal" evidence="3">
    <location>
        <begin position="347"/>
        <end position="505"/>
    </location>
</feature>
<keyword evidence="2" id="KW-1133">Transmembrane helix</keyword>
<dbReference type="InParanoid" id="A0A409Y7E3"/>
<dbReference type="OrthoDB" id="5967843at2759"/>
<evidence type="ECO:0000313" key="4">
    <source>
        <dbReference type="EMBL" id="PPQ98861.1"/>
    </source>
</evidence>
<keyword evidence="2" id="KW-0812">Transmembrane</keyword>
<name>A0A409Y7E3_9AGAR</name>
<organism evidence="4 5">
    <name type="scientific">Gymnopilus dilepis</name>
    <dbReference type="NCBI Taxonomy" id="231916"/>
    <lineage>
        <taxon>Eukaryota</taxon>
        <taxon>Fungi</taxon>
        <taxon>Dikarya</taxon>
        <taxon>Basidiomycota</taxon>
        <taxon>Agaricomycotina</taxon>
        <taxon>Agaricomycetes</taxon>
        <taxon>Agaricomycetidae</taxon>
        <taxon>Agaricales</taxon>
        <taxon>Agaricineae</taxon>
        <taxon>Hymenogastraceae</taxon>
        <taxon>Gymnopilus</taxon>
    </lineage>
</organism>
<keyword evidence="5" id="KW-1185">Reference proteome</keyword>
<dbReference type="SUPFAM" id="SSF52540">
    <property type="entry name" value="P-loop containing nucleoside triphosphate hydrolases"/>
    <property type="match status" value="2"/>
</dbReference>
<dbReference type="InterPro" id="IPR056884">
    <property type="entry name" value="NPHP3-like_N"/>
</dbReference>